<dbReference type="EMBL" id="BAABGY010000016">
    <property type="protein sequence ID" value="GAA4342543.1"/>
    <property type="molecule type" value="Genomic_DNA"/>
</dbReference>
<evidence type="ECO:0000256" key="1">
    <source>
        <dbReference type="SAM" id="MobiDB-lite"/>
    </source>
</evidence>
<proteinExistence type="predicted"/>
<dbReference type="InterPro" id="IPR029039">
    <property type="entry name" value="Flavoprotein-like_sf"/>
</dbReference>
<feature type="compositionally biased region" description="Basic and acidic residues" evidence="1">
    <location>
        <begin position="346"/>
        <end position="356"/>
    </location>
</feature>
<evidence type="ECO:0000313" key="3">
    <source>
        <dbReference type="Proteomes" id="UP001501725"/>
    </source>
</evidence>
<organism evidence="2 3">
    <name type="scientific">Flaviaesturariibacter amylovorans</name>
    <dbReference type="NCBI Taxonomy" id="1084520"/>
    <lineage>
        <taxon>Bacteria</taxon>
        <taxon>Pseudomonadati</taxon>
        <taxon>Bacteroidota</taxon>
        <taxon>Chitinophagia</taxon>
        <taxon>Chitinophagales</taxon>
        <taxon>Chitinophagaceae</taxon>
        <taxon>Flaviaestuariibacter</taxon>
    </lineage>
</organism>
<protein>
    <recommendedName>
        <fullName evidence="4">NADPH-dependent FMN reductase-like domain-containing protein</fullName>
    </recommendedName>
</protein>
<dbReference type="Proteomes" id="UP001501725">
    <property type="component" value="Unassembled WGS sequence"/>
</dbReference>
<keyword evidence="3" id="KW-1185">Reference proteome</keyword>
<dbReference type="SUPFAM" id="SSF52218">
    <property type="entry name" value="Flavoproteins"/>
    <property type="match status" value="1"/>
</dbReference>
<dbReference type="Gene3D" id="3.40.50.360">
    <property type="match status" value="1"/>
</dbReference>
<dbReference type="RefSeq" id="WP_345257920.1">
    <property type="nucleotide sequence ID" value="NZ_BAABGY010000016.1"/>
</dbReference>
<sequence length="356" mass="40559">MKPNDANAALPPEQRPFRVLLLAGSDRRQYNCPGVDSKARTLMLHMANSLPDDWEIDYEDLGNVYGRARIQSCNACVSTSMALCVWPCNCYEKGSRSEPDLLWDLDLYARLDMADAWAIIGPINWYAPSSNLKLLFDRLVCMNGGNPDETTIRHKDPELAMQLEHSAEWTELSRNHLEGRTAAFFCYGDEGSDELDAEGRPKILEHKHYFDPAQEPFRNERDAYAPLVWQCRYGGVEVPDHLWAHATTGKGKKYSEDQAEHVIRENDFMQAFNEWTADFTAFVAAKGKVTPGRYRAYGYEQPPHLLQELRTGLRSWTLRFGIPPHGSSPWKQQQLGINDDVTLNPKEGEGQKLRKP</sequence>
<accession>A0ABP8HQ42</accession>
<evidence type="ECO:0008006" key="4">
    <source>
        <dbReference type="Google" id="ProtNLM"/>
    </source>
</evidence>
<gene>
    <name evidence="2" type="ORF">GCM10023184_42100</name>
</gene>
<comment type="caution">
    <text evidence="2">The sequence shown here is derived from an EMBL/GenBank/DDBJ whole genome shotgun (WGS) entry which is preliminary data.</text>
</comment>
<name>A0ABP8HQ42_9BACT</name>
<reference evidence="3" key="1">
    <citation type="journal article" date="2019" name="Int. J. Syst. Evol. Microbiol.">
        <title>The Global Catalogue of Microorganisms (GCM) 10K type strain sequencing project: providing services to taxonomists for standard genome sequencing and annotation.</title>
        <authorList>
            <consortium name="The Broad Institute Genomics Platform"/>
            <consortium name="The Broad Institute Genome Sequencing Center for Infectious Disease"/>
            <person name="Wu L."/>
            <person name="Ma J."/>
        </authorList>
    </citation>
    <scope>NUCLEOTIDE SEQUENCE [LARGE SCALE GENOMIC DNA]</scope>
    <source>
        <strain evidence="3">JCM 17919</strain>
    </source>
</reference>
<evidence type="ECO:0000313" key="2">
    <source>
        <dbReference type="EMBL" id="GAA4342543.1"/>
    </source>
</evidence>
<feature type="region of interest" description="Disordered" evidence="1">
    <location>
        <begin position="327"/>
        <end position="356"/>
    </location>
</feature>